<name>A0A2S6YZH1_9XANT</name>
<dbReference type="InterPro" id="IPR032581">
    <property type="entry name" value="DUF4917"/>
</dbReference>
<dbReference type="Proteomes" id="UP000238270">
    <property type="component" value="Unassembled WGS sequence"/>
</dbReference>
<dbReference type="AlphaFoldDB" id="A0A2S6YZH1"/>
<evidence type="ECO:0000313" key="2">
    <source>
        <dbReference type="Proteomes" id="UP000238270"/>
    </source>
</evidence>
<proteinExistence type="predicted"/>
<accession>A0A2S6YZH1</accession>
<reference evidence="1 2" key="1">
    <citation type="submission" date="2016-08" db="EMBL/GenBank/DDBJ databases">
        <title>Evolution of the type three secretion system and type three effector repertoires in Xanthomonas.</title>
        <authorList>
            <person name="Merda D."/>
            <person name="Briand M."/>
            <person name="Bosis E."/>
            <person name="Rousseau C."/>
            <person name="Portier P."/>
            <person name="Jacques M.-A."/>
            <person name="Fischer-Le Saux M."/>
        </authorList>
    </citation>
    <scope>NUCLEOTIDE SEQUENCE [LARGE SCALE GENOMIC DNA]</scope>
    <source>
        <strain evidence="1 2">CFBP 3122</strain>
    </source>
</reference>
<dbReference type="EMBL" id="MIGV01000042">
    <property type="protein sequence ID" value="PPT73598.1"/>
    <property type="molecule type" value="Genomic_DNA"/>
</dbReference>
<organism evidence="1 2">
    <name type="scientific">Xanthomonas arboricola pv. populi</name>
    <dbReference type="NCBI Taxonomy" id="487823"/>
    <lineage>
        <taxon>Bacteria</taxon>
        <taxon>Pseudomonadati</taxon>
        <taxon>Pseudomonadota</taxon>
        <taxon>Gammaproteobacteria</taxon>
        <taxon>Lysobacterales</taxon>
        <taxon>Lysobacteraceae</taxon>
        <taxon>Xanthomonas</taxon>
    </lineage>
</organism>
<comment type="caution">
    <text evidence="1">The sequence shown here is derived from an EMBL/GenBank/DDBJ whole genome shotgun (WGS) entry which is preliminary data.</text>
</comment>
<sequence>MKGRRLGERSRRYRATTVDQDAPDGISHYAERRALIDQVRKALDEGRFPLFVSGPSAEKKLQKIERNPYLRACYTALGKLTGSLVILGHSLDDNDSHIFKQIRKSMVSSVLVSIHGDENSDSNRRAKANSTAFMGRPGCDVSFFDASTANP</sequence>
<evidence type="ECO:0000313" key="1">
    <source>
        <dbReference type="EMBL" id="PPT73598.1"/>
    </source>
</evidence>
<gene>
    <name evidence="1" type="ORF">XaplCFBP3122_19800</name>
</gene>
<evidence type="ECO:0008006" key="3">
    <source>
        <dbReference type="Google" id="ProtNLM"/>
    </source>
</evidence>
<dbReference type="Pfam" id="PF16263">
    <property type="entry name" value="DUF4917"/>
    <property type="match status" value="1"/>
</dbReference>
<protein>
    <recommendedName>
        <fullName evidence="3">DUF4917 domain-containing protein</fullName>
    </recommendedName>
</protein>